<organism evidence="2 3">
    <name type="scientific">Streptomyces virginiae</name>
    <name type="common">Streptomyces cinnamonensis</name>
    <dbReference type="NCBI Taxonomy" id="1961"/>
    <lineage>
        <taxon>Bacteria</taxon>
        <taxon>Bacillati</taxon>
        <taxon>Actinomycetota</taxon>
        <taxon>Actinomycetes</taxon>
        <taxon>Kitasatosporales</taxon>
        <taxon>Streptomycetaceae</taxon>
        <taxon>Streptomyces</taxon>
    </lineage>
</organism>
<accession>A0A0L8N5S9</accession>
<feature type="chain" id="PRO_5038397130" description="Lipoprotein" evidence="1">
    <location>
        <begin position="32"/>
        <end position="167"/>
    </location>
</feature>
<evidence type="ECO:0000313" key="2">
    <source>
        <dbReference type="EMBL" id="KOG57983.1"/>
    </source>
</evidence>
<reference evidence="3" key="1">
    <citation type="submission" date="2015-07" db="EMBL/GenBank/DDBJ databases">
        <authorList>
            <consortium name="Consortium for Microbial Forensics and Genomics (microFORGE)"/>
            <person name="Knight B.M."/>
            <person name="Roberts D.P."/>
            <person name="Lin D."/>
            <person name="Hari K."/>
            <person name="Fletcher J."/>
            <person name="Melcher U."/>
            <person name="Blagden T."/>
            <person name="Winegar R.A."/>
        </authorList>
    </citation>
    <scope>NUCLEOTIDE SEQUENCE [LARGE SCALE GENOMIC DNA]</scope>
    <source>
        <strain evidence="3">NRRL B-1447</strain>
    </source>
</reference>
<evidence type="ECO:0000313" key="3">
    <source>
        <dbReference type="Proteomes" id="UP000037084"/>
    </source>
</evidence>
<dbReference type="AlphaFoldDB" id="A0A0L8N5S9"/>
<proteinExistence type="predicted"/>
<dbReference type="OrthoDB" id="4335527at2"/>
<evidence type="ECO:0008006" key="4">
    <source>
        <dbReference type="Google" id="ProtNLM"/>
    </source>
</evidence>
<comment type="caution">
    <text evidence="2">The sequence shown here is derived from an EMBL/GenBank/DDBJ whole genome shotgun (WGS) entry which is preliminary data.</text>
</comment>
<evidence type="ECO:0000256" key="1">
    <source>
        <dbReference type="SAM" id="SignalP"/>
    </source>
</evidence>
<protein>
    <recommendedName>
        <fullName evidence="4">Lipoprotein</fullName>
    </recommendedName>
</protein>
<gene>
    <name evidence="2" type="ORF">ADK75_00860</name>
</gene>
<name>A0A0L8N5S9_STRVG</name>
<keyword evidence="1" id="KW-0732">Signal</keyword>
<dbReference type="EMBL" id="LGUV01000001">
    <property type="protein sequence ID" value="KOG57983.1"/>
    <property type="molecule type" value="Genomic_DNA"/>
</dbReference>
<sequence>MTYRARTLMAAVATALALTSLGTAAPAAALATPNTCGGAISDYTGTTTPPVPFKGELSVTVDAVTSKYAVTVTSQAPNSNILQVNVTLPSGQDVSTTSSFTLDVDNLGKGSIRFGSPTGVAYSKGVLCESTSLLGSRTRVTKITGKMTDPTPGVNNLGDFTISRPAL</sequence>
<feature type="signal peptide" evidence="1">
    <location>
        <begin position="1"/>
        <end position="31"/>
    </location>
</feature>
<dbReference type="Proteomes" id="UP000037084">
    <property type="component" value="Unassembled WGS sequence"/>
</dbReference>
<dbReference type="RefSeq" id="WP_053167261.1">
    <property type="nucleotide sequence ID" value="NZ_LGUV01000001.1"/>
</dbReference>
<dbReference type="PATRIC" id="fig|1961.12.peg.189"/>